<protein>
    <recommendedName>
        <fullName evidence="4">Glycosyl transferase</fullName>
    </recommendedName>
</protein>
<organism evidence="2 3">
    <name type="scientific">Paractinoplanes globisporus</name>
    <dbReference type="NCBI Taxonomy" id="113565"/>
    <lineage>
        <taxon>Bacteria</taxon>
        <taxon>Bacillati</taxon>
        <taxon>Actinomycetota</taxon>
        <taxon>Actinomycetes</taxon>
        <taxon>Micromonosporales</taxon>
        <taxon>Micromonosporaceae</taxon>
        <taxon>Paractinoplanes</taxon>
    </lineage>
</organism>
<keyword evidence="3" id="KW-1185">Reference proteome</keyword>
<evidence type="ECO:0000313" key="2">
    <source>
        <dbReference type="EMBL" id="MFF5292315.1"/>
    </source>
</evidence>
<feature type="transmembrane region" description="Helical" evidence="1">
    <location>
        <begin position="249"/>
        <end position="269"/>
    </location>
</feature>
<name>A0ABW6WIE5_9ACTN</name>
<dbReference type="EMBL" id="JBIAZU010000004">
    <property type="protein sequence ID" value="MFF5292315.1"/>
    <property type="molecule type" value="Genomic_DNA"/>
</dbReference>
<evidence type="ECO:0000313" key="3">
    <source>
        <dbReference type="Proteomes" id="UP001602245"/>
    </source>
</evidence>
<keyword evidence="1" id="KW-0812">Transmembrane</keyword>
<dbReference type="RefSeq" id="WP_020513487.1">
    <property type="nucleotide sequence ID" value="NZ_JBIAZU010000004.1"/>
</dbReference>
<feature type="transmembrane region" description="Helical" evidence="1">
    <location>
        <begin position="388"/>
        <end position="410"/>
    </location>
</feature>
<keyword evidence="1" id="KW-1133">Transmembrane helix</keyword>
<evidence type="ECO:0008006" key="4">
    <source>
        <dbReference type="Google" id="ProtNLM"/>
    </source>
</evidence>
<keyword evidence="1" id="KW-0472">Membrane</keyword>
<feature type="transmembrane region" description="Helical" evidence="1">
    <location>
        <begin position="323"/>
        <end position="340"/>
    </location>
</feature>
<gene>
    <name evidence="2" type="ORF">ACFY35_22975</name>
</gene>
<feature type="transmembrane region" description="Helical" evidence="1">
    <location>
        <begin position="198"/>
        <end position="215"/>
    </location>
</feature>
<feature type="transmembrane region" description="Helical" evidence="1">
    <location>
        <begin position="347"/>
        <end position="368"/>
    </location>
</feature>
<accession>A0ABW6WIE5</accession>
<feature type="transmembrane region" description="Helical" evidence="1">
    <location>
        <begin position="30"/>
        <end position="49"/>
    </location>
</feature>
<sequence length="599" mass="64950">MRAVDEVVEQPATPEAETPPVAARWRRADLWAPLSYLAIAVVVMIQLWISPSGRVLSSNKDDHGFFLYVFAHGERVLFHGANPLFDDRMNVPDGVNMMANTTVLAITIPLAPITHFFGPGLSMVLALTLGLFGTATAWYWVLSRHLVTSRVAAWIGGLWCGFAPSLVSHANAHVNFVSQYVTPFIVWQVLRLREPGRAVRGGIILGLLVTLQVFINEETLLFTALALGAFVVAYAAMAPRNAKRDARHFLAGLGVAGVTAGVLLAYPLYFQFTGPGSYHGQPFLPDKYSTDLLSIGAFARQSLAGNAALTRHLSVSGTEDNTFFGPVGLAMIVVSVVVLWRSVAARAAAIAGLVLLVVSMGPALKVFGWNSGIPLPFGLVSKLPIIDLVSVTRFGMVAATISGVLLALATDRIGGWPARRRRWFQVGLVLALVPLAPKPLPVIAADPLPAFLTEGTWRQYVAADRTLVTVPLPEVTTGRGGMRWAALTTLEYKSPRGYFMGPVDPPEDETGSWNAPRRFTSDLLWRVREYGVPAALTDADRAKIRNDLIFWRAGVVVLIPDSRNGDALLTTLRDALGEPRMVGGVEVWDMRSLPVPPEE</sequence>
<dbReference type="Proteomes" id="UP001602245">
    <property type="component" value="Unassembled WGS sequence"/>
</dbReference>
<proteinExistence type="predicted"/>
<feature type="transmembrane region" description="Helical" evidence="1">
    <location>
        <begin position="422"/>
        <end position="440"/>
    </location>
</feature>
<evidence type="ECO:0000256" key="1">
    <source>
        <dbReference type="SAM" id="Phobius"/>
    </source>
</evidence>
<feature type="transmembrane region" description="Helical" evidence="1">
    <location>
        <begin position="221"/>
        <end position="237"/>
    </location>
</feature>
<comment type="caution">
    <text evidence="2">The sequence shown here is derived from an EMBL/GenBank/DDBJ whole genome shotgun (WGS) entry which is preliminary data.</text>
</comment>
<reference evidence="2 3" key="1">
    <citation type="submission" date="2024-10" db="EMBL/GenBank/DDBJ databases">
        <title>The Natural Products Discovery Center: Release of the First 8490 Sequenced Strains for Exploring Actinobacteria Biosynthetic Diversity.</title>
        <authorList>
            <person name="Kalkreuter E."/>
            <person name="Kautsar S.A."/>
            <person name="Yang D."/>
            <person name="Bader C.D."/>
            <person name="Teijaro C.N."/>
            <person name="Fluegel L."/>
            <person name="Davis C.M."/>
            <person name="Simpson J.R."/>
            <person name="Lauterbach L."/>
            <person name="Steele A.D."/>
            <person name="Gui C."/>
            <person name="Meng S."/>
            <person name="Li G."/>
            <person name="Viehrig K."/>
            <person name="Ye F."/>
            <person name="Su P."/>
            <person name="Kiefer A.F."/>
            <person name="Nichols A."/>
            <person name="Cepeda A.J."/>
            <person name="Yan W."/>
            <person name="Fan B."/>
            <person name="Jiang Y."/>
            <person name="Adhikari A."/>
            <person name="Zheng C.-J."/>
            <person name="Schuster L."/>
            <person name="Cowan T.M."/>
            <person name="Smanski M.J."/>
            <person name="Chevrette M.G."/>
            <person name="De Carvalho L.P.S."/>
            <person name="Shen B."/>
        </authorList>
    </citation>
    <scope>NUCLEOTIDE SEQUENCE [LARGE SCALE GENOMIC DNA]</scope>
    <source>
        <strain evidence="2 3">NPDC000087</strain>
    </source>
</reference>
<feature type="transmembrane region" description="Helical" evidence="1">
    <location>
        <begin position="123"/>
        <end position="142"/>
    </location>
</feature>